<dbReference type="Gene3D" id="3.40.30.10">
    <property type="entry name" value="Glutaredoxin"/>
    <property type="match status" value="1"/>
</dbReference>
<proteinExistence type="inferred from homology"/>
<dbReference type="Pfam" id="PF13462">
    <property type="entry name" value="Thioredoxin_4"/>
    <property type="match status" value="1"/>
</dbReference>
<dbReference type="Proteomes" id="UP001596091">
    <property type="component" value="Unassembled WGS sequence"/>
</dbReference>
<keyword evidence="4" id="KW-1185">Reference proteome</keyword>
<evidence type="ECO:0000259" key="2">
    <source>
        <dbReference type="Pfam" id="PF13462"/>
    </source>
</evidence>
<sequence>MTSVSFCRRSGANRFRQVASFVFAIGLAAPTASRLMAQTNVPPVPSAPPAATSVEPVFPKTDPSDFTADSPTKEQVEGFLRASWGYDTNRVYEVARILKTDVPGVSNVIVLVGEKGRKETGALQFIVLPDGKHLVAGGQQLEILPFGEHPYAENRTSLVARANGPSSGGASKDLEIVEFADFQCPHCKEAQPTIQKILTDFPNAHFVFENFPLAQHPQAFRSAAYGVCVAKLGGNKAFFDYASAVFEGQAGLATDDGATLTLNSAVTKAGQDPDKVEACSKTPETKATVDASAQLAKDLSVNQTPTLAINGRLVPLGNADYNVLKQMITYHASNDGPAK</sequence>
<dbReference type="EMBL" id="JBHSPH010000020">
    <property type="protein sequence ID" value="MFC5865501.1"/>
    <property type="molecule type" value="Genomic_DNA"/>
</dbReference>
<feature type="domain" description="Thioredoxin-like fold" evidence="2">
    <location>
        <begin position="173"/>
        <end position="314"/>
    </location>
</feature>
<dbReference type="SUPFAM" id="SSF52833">
    <property type="entry name" value="Thioredoxin-like"/>
    <property type="match status" value="1"/>
</dbReference>
<gene>
    <name evidence="3" type="ORF">ACFPT7_24560</name>
</gene>
<protein>
    <submittedName>
        <fullName evidence="3">DsbA family protein</fullName>
    </submittedName>
</protein>
<reference evidence="4" key="1">
    <citation type="journal article" date="2019" name="Int. J. Syst. Evol. Microbiol.">
        <title>The Global Catalogue of Microorganisms (GCM) 10K type strain sequencing project: providing services to taxonomists for standard genome sequencing and annotation.</title>
        <authorList>
            <consortium name="The Broad Institute Genomics Platform"/>
            <consortium name="The Broad Institute Genome Sequencing Center for Infectious Disease"/>
            <person name="Wu L."/>
            <person name="Ma J."/>
        </authorList>
    </citation>
    <scope>NUCLEOTIDE SEQUENCE [LARGE SCALE GENOMIC DNA]</scope>
    <source>
        <strain evidence="4">JCM 4087</strain>
    </source>
</reference>
<evidence type="ECO:0000313" key="4">
    <source>
        <dbReference type="Proteomes" id="UP001596091"/>
    </source>
</evidence>
<organism evidence="3 4">
    <name type="scientific">Acidicapsa dinghuensis</name>
    <dbReference type="NCBI Taxonomy" id="2218256"/>
    <lineage>
        <taxon>Bacteria</taxon>
        <taxon>Pseudomonadati</taxon>
        <taxon>Acidobacteriota</taxon>
        <taxon>Terriglobia</taxon>
        <taxon>Terriglobales</taxon>
        <taxon>Acidobacteriaceae</taxon>
        <taxon>Acidicapsa</taxon>
    </lineage>
</organism>
<comment type="similarity">
    <text evidence="1">Belongs to the thioredoxin family. DsbA subfamily.</text>
</comment>
<dbReference type="InterPro" id="IPR012336">
    <property type="entry name" value="Thioredoxin-like_fold"/>
</dbReference>
<accession>A0ABW1ENS6</accession>
<dbReference type="RefSeq" id="WP_263341799.1">
    <property type="nucleotide sequence ID" value="NZ_JAGSYH010000008.1"/>
</dbReference>
<comment type="caution">
    <text evidence="3">The sequence shown here is derived from an EMBL/GenBank/DDBJ whole genome shotgun (WGS) entry which is preliminary data.</text>
</comment>
<dbReference type="PANTHER" id="PTHR13887:SF56">
    <property type="entry name" value="THIOREDOXIN-LIKE REDUCTASE RV2466C"/>
    <property type="match status" value="1"/>
</dbReference>
<evidence type="ECO:0000256" key="1">
    <source>
        <dbReference type="ARBA" id="ARBA00005791"/>
    </source>
</evidence>
<name>A0ABW1ENS6_9BACT</name>
<dbReference type="InterPro" id="IPR036249">
    <property type="entry name" value="Thioredoxin-like_sf"/>
</dbReference>
<dbReference type="PANTHER" id="PTHR13887">
    <property type="entry name" value="GLUTATHIONE S-TRANSFERASE KAPPA"/>
    <property type="match status" value="1"/>
</dbReference>
<evidence type="ECO:0000313" key="3">
    <source>
        <dbReference type="EMBL" id="MFC5865501.1"/>
    </source>
</evidence>